<gene>
    <name evidence="6" type="ORF">SDC9_98230</name>
</gene>
<feature type="domain" description="Amidohydrolase-related" evidence="5">
    <location>
        <begin position="6"/>
        <end position="123"/>
    </location>
</feature>
<dbReference type="Pfam" id="PF01979">
    <property type="entry name" value="Amidohydro_1"/>
    <property type="match status" value="1"/>
</dbReference>
<keyword evidence="4" id="KW-0862">Zinc</keyword>
<dbReference type="GO" id="GO:0008270">
    <property type="term" value="F:zinc ion binding"/>
    <property type="evidence" value="ECO:0007669"/>
    <property type="project" value="TreeGrafter"/>
</dbReference>
<protein>
    <recommendedName>
        <fullName evidence="5">Amidohydrolase-related domain-containing protein</fullName>
    </recommendedName>
</protein>
<evidence type="ECO:0000256" key="3">
    <source>
        <dbReference type="ARBA" id="ARBA00022801"/>
    </source>
</evidence>
<dbReference type="InterPro" id="IPR032466">
    <property type="entry name" value="Metal_Hydrolase"/>
</dbReference>
<dbReference type="InterPro" id="IPR006680">
    <property type="entry name" value="Amidohydro-rel"/>
</dbReference>
<dbReference type="SUPFAM" id="SSF51338">
    <property type="entry name" value="Composite domain of metallo-dependent hydrolases"/>
    <property type="match status" value="1"/>
</dbReference>
<dbReference type="EMBL" id="VSSQ01013435">
    <property type="protein sequence ID" value="MPM51481.1"/>
    <property type="molecule type" value="Genomic_DNA"/>
</dbReference>
<dbReference type="InterPro" id="IPR011059">
    <property type="entry name" value="Metal-dep_hydrolase_composite"/>
</dbReference>
<dbReference type="PANTHER" id="PTHR11271:SF6">
    <property type="entry name" value="GUANINE DEAMINASE"/>
    <property type="match status" value="1"/>
</dbReference>
<dbReference type="GO" id="GO:0046098">
    <property type="term" value="P:guanine metabolic process"/>
    <property type="evidence" value="ECO:0007669"/>
    <property type="project" value="TreeGrafter"/>
</dbReference>
<dbReference type="Gene3D" id="3.20.20.140">
    <property type="entry name" value="Metal-dependent hydrolases"/>
    <property type="match status" value="1"/>
</dbReference>
<evidence type="ECO:0000256" key="2">
    <source>
        <dbReference type="ARBA" id="ARBA00022723"/>
    </source>
</evidence>
<sequence>MKLAEYNDLGIRAGLGSDLAGGHTLNMFLNMVAAIQEGGMHYVNHTYSRPVTASEAFYSATKAGGSFFGKTGSFEPGYDFDALIIDDSDALTYNTFTLTQRAERMIYCSDDRNIKHVFVNGKELR</sequence>
<comment type="cofactor">
    <cofactor evidence="1">
        <name>Zn(2+)</name>
        <dbReference type="ChEBI" id="CHEBI:29105"/>
    </cofactor>
</comment>
<keyword evidence="3" id="KW-0378">Hydrolase</keyword>
<proteinExistence type="predicted"/>
<evidence type="ECO:0000313" key="6">
    <source>
        <dbReference type="EMBL" id="MPM51481.1"/>
    </source>
</evidence>
<dbReference type="PANTHER" id="PTHR11271">
    <property type="entry name" value="GUANINE DEAMINASE"/>
    <property type="match status" value="1"/>
</dbReference>
<organism evidence="6">
    <name type="scientific">bioreactor metagenome</name>
    <dbReference type="NCBI Taxonomy" id="1076179"/>
    <lineage>
        <taxon>unclassified sequences</taxon>
        <taxon>metagenomes</taxon>
        <taxon>ecological metagenomes</taxon>
    </lineage>
</organism>
<dbReference type="InterPro" id="IPR051607">
    <property type="entry name" value="Metallo-dep_hydrolases"/>
</dbReference>
<reference evidence="6" key="1">
    <citation type="submission" date="2019-08" db="EMBL/GenBank/DDBJ databases">
        <authorList>
            <person name="Kucharzyk K."/>
            <person name="Murdoch R.W."/>
            <person name="Higgins S."/>
            <person name="Loffler F."/>
        </authorList>
    </citation>
    <scope>NUCLEOTIDE SEQUENCE</scope>
</reference>
<dbReference type="GO" id="GO:0005829">
    <property type="term" value="C:cytosol"/>
    <property type="evidence" value="ECO:0007669"/>
    <property type="project" value="TreeGrafter"/>
</dbReference>
<evidence type="ECO:0000256" key="1">
    <source>
        <dbReference type="ARBA" id="ARBA00001947"/>
    </source>
</evidence>
<keyword evidence="2" id="KW-0479">Metal-binding</keyword>
<dbReference type="SUPFAM" id="SSF51556">
    <property type="entry name" value="Metallo-dependent hydrolases"/>
    <property type="match status" value="1"/>
</dbReference>
<accession>A0A645AGR2</accession>
<evidence type="ECO:0000259" key="5">
    <source>
        <dbReference type="Pfam" id="PF01979"/>
    </source>
</evidence>
<name>A0A645AGR2_9ZZZZ</name>
<dbReference type="Gene3D" id="2.30.40.10">
    <property type="entry name" value="Urease, subunit C, domain 1"/>
    <property type="match status" value="1"/>
</dbReference>
<evidence type="ECO:0000256" key="4">
    <source>
        <dbReference type="ARBA" id="ARBA00022833"/>
    </source>
</evidence>
<comment type="caution">
    <text evidence="6">The sequence shown here is derived from an EMBL/GenBank/DDBJ whole genome shotgun (WGS) entry which is preliminary data.</text>
</comment>
<dbReference type="GO" id="GO:0008892">
    <property type="term" value="F:guanine deaminase activity"/>
    <property type="evidence" value="ECO:0007669"/>
    <property type="project" value="TreeGrafter"/>
</dbReference>
<dbReference type="AlphaFoldDB" id="A0A645AGR2"/>